<comment type="caution">
    <text evidence="1">The sequence shown here is derived from an EMBL/GenBank/DDBJ whole genome shotgun (WGS) entry which is preliminary data.</text>
</comment>
<name>A0A7W5C9F1_9BACL</name>
<keyword evidence="2" id="KW-1185">Reference proteome</keyword>
<reference evidence="1 2" key="1">
    <citation type="submission" date="2020-08" db="EMBL/GenBank/DDBJ databases">
        <title>Genomic Encyclopedia of Type Strains, Phase III (KMG-III): the genomes of soil and plant-associated and newly described type strains.</title>
        <authorList>
            <person name="Whitman W."/>
        </authorList>
    </citation>
    <scope>NUCLEOTIDE SEQUENCE [LARGE SCALE GENOMIC DNA]</scope>
    <source>
        <strain evidence="1 2">CECT 8234</strain>
    </source>
</reference>
<evidence type="ECO:0000313" key="1">
    <source>
        <dbReference type="EMBL" id="MBB3152599.1"/>
    </source>
</evidence>
<evidence type="ECO:0000313" key="2">
    <source>
        <dbReference type="Proteomes" id="UP000518605"/>
    </source>
</evidence>
<gene>
    <name evidence="1" type="ORF">FHS16_002649</name>
</gene>
<organism evidence="1 2">
    <name type="scientific">Paenibacillus endophyticus</name>
    <dbReference type="NCBI Taxonomy" id="1294268"/>
    <lineage>
        <taxon>Bacteria</taxon>
        <taxon>Bacillati</taxon>
        <taxon>Bacillota</taxon>
        <taxon>Bacilli</taxon>
        <taxon>Bacillales</taxon>
        <taxon>Paenibacillaceae</taxon>
        <taxon>Paenibacillus</taxon>
    </lineage>
</organism>
<sequence length="161" mass="17969">MYKLLLIVVMMSIWLSLHLLQVEEQLAMKTLFQGKHAVNRATHAAAQQVDTAALGEGVFRIEPIKAEAAAALYLQQNLLLNAHGAPLAGSFLKEAVQVVVFKLVNADEIFPFTYRNKAYQYEVTLQRPGVILIIKMAYPRVFEVLEPIEWHIKGAAELIAG</sequence>
<dbReference type="AlphaFoldDB" id="A0A7W5C9F1"/>
<dbReference type="Proteomes" id="UP000518605">
    <property type="component" value="Unassembled WGS sequence"/>
</dbReference>
<dbReference type="EMBL" id="JACHXW010000006">
    <property type="protein sequence ID" value="MBB3152599.1"/>
    <property type="molecule type" value="Genomic_DNA"/>
</dbReference>
<protein>
    <submittedName>
        <fullName evidence="1">Uncharacterized protein</fullName>
    </submittedName>
</protein>
<accession>A0A7W5C9F1</accession>
<dbReference type="RefSeq" id="WP_183562663.1">
    <property type="nucleotide sequence ID" value="NZ_CBCSLB010000005.1"/>
</dbReference>
<proteinExistence type="predicted"/>